<protein>
    <submittedName>
        <fullName evidence="1">Uncharacterized protein</fullName>
    </submittedName>
</protein>
<dbReference type="EMBL" id="FNYY01000006">
    <property type="protein sequence ID" value="SEJ45021.1"/>
    <property type="molecule type" value="Genomic_DNA"/>
</dbReference>
<organism evidence="1 2">
    <name type="scientific">Marinovum algicola</name>
    <dbReference type="NCBI Taxonomy" id="42444"/>
    <lineage>
        <taxon>Bacteria</taxon>
        <taxon>Pseudomonadati</taxon>
        <taxon>Pseudomonadota</taxon>
        <taxon>Alphaproteobacteria</taxon>
        <taxon>Rhodobacterales</taxon>
        <taxon>Roseobacteraceae</taxon>
        <taxon>Marinovum</taxon>
    </lineage>
</organism>
<reference evidence="1 2" key="1">
    <citation type="submission" date="2016-10" db="EMBL/GenBank/DDBJ databases">
        <authorList>
            <person name="Varghese N."/>
            <person name="Submissions S."/>
        </authorList>
    </citation>
    <scope>NUCLEOTIDE SEQUENCE [LARGE SCALE GENOMIC DNA]</scope>
    <source>
        <strain evidence="1 2">FF3</strain>
    </source>
</reference>
<gene>
    <name evidence="1" type="ORF">SAMN04487940_10617</name>
</gene>
<sequence>MTELLAAILGGLVGGVIGPILLQEYRDWKHCKTWAKPRRTRLEAMLKDRKVAPTGWRTISRLCLETGMEAEDCRTLLIEIGARGGLIEENNQEVEAWILDDPTT</sequence>
<keyword evidence="2" id="KW-1185">Reference proteome</keyword>
<evidence type="ECO:0000313" key="2">
    <source>
        <dbReference type="Proteomes" id="UP000182932"/>
    </source>
</evidence>
<dbReference type="GeneID" id="80818274"/>
<accession>A0A975ZNB3</accession>
<proteinExistence type="predicted"/>
<dbReference type="AlphaFoldDB" id="A0A975ZNB3"/>
<dbReference type="Proteomes" id="UP000182932">
    <property type="component" value="Unassembled WGS sequence"/>
</dbReference>
<dbReference type="RefSeq" id="WP_074836474.1">
    <property type="nucleotide sequence ID" value="NZ_FNYY01000006.1"/>
</dbReference>
<evidence type="ECO:0000313" key="1">
    <source>
        <dbReference type="EMBL" id="SEJ45021.1"/>
    </source>
</evidence>
<name>A0A975ZNB3_9RHOB</name>
<comment type="caution">
    <text evidence="1">The sequence shown here is derived from an EMBL/GenBank/DDBJ whole genome shotgun (WGS) entry which is preliminary data.</text>
</comment>